<keyword evidence="4" id="KW-0472">Membrane</keyword>
<dbReference type="InterPro" id="IPR011936">
    <property type="entry name" value="Myxo_disulph_rpt"/>
</dbReference>
<proteinExistence type="predicted"/>
<reference evidence="5" key="1">
    <citation type="submission" date="2021-01" db="EMBL/GenBank/DDBJ databases">
        <authorList>
            <consortium name="Genoscope - CEA"/>
            <person name="William W."/>
        </authorList>
    </citation>
    <scope>NUCLEOTIDE SEQUENCE</scope>
</reference>
<evidence type="ECO:0000256" key="3">
    <source>
        <dbReference type="ARBA" id="ARBA00023157"/>
    </source>
</evidence>
<feature type="transmembrane region" description="Helical" evidence="4">
    <location>
        <begin position="2157"/>
        <end position="2176"/>
    </location>
</feature>
<keyword evidence="6" id="KW-1185">Reference proteome</keyword>
<dbReference type="NCBIfam" id="TIGR02232">
    <property type="entry name" value="myxo_disulf_rpt"/>
    <property type="match status" value="2"/>
</dbReference>
<feature type="transmembrane region" description="Helical" evidence="4">
    <location>
        <begin position="2051"/>
        <end position="2075"/>
    </location>
</feature>
<comment type="caution">
    <text evidence="5">The sequence shown here is derived from an EMBL/GenBank/DDBJ whole genome shotgun (WGS) entry which is preliminary data.</text>
</comment>
<evidence type="ECO:0000313" key="6">
    <source>
        <dbReference type="Proteomes" id="UP000692954"/>
    </source>
</evidence>
<keyword evidence="4" id="KW-1133">Transmembrane helix</keyword>
<keyword evidence="4" id="KW-0812">Transmembrane</keyword>
<keyword evidence="3" id="KW-1015">Disulfide bond</keyword>
<evidence type="ECO:0000313" key="5">
    <source>
        <dbReference type="EMBL" id="CAD8072797.1"/>
    </source>
</evidence>
<sequence length="2243" mass="257633">MLFLALNQAVCIEPSKLCVCGHIQNRDICQKSSICIWDDDLCVLKSGSKYQIYQEDYNQCKNYGHEECRKLQHYGFHLGKCIDFQGCLIYNKENCQSASFQCVSDGRKCIEIRDCINYQNQIECDNKSKKGTFCVWKKLEELKCQEVQKCEDLPIYLKDHEGCNESLKGCTVNSTSQGCIQQMESCTDYKLESQCYSTLNNKQTCFWLYGKRKCLEKKCDNFFYKTDYECRSYLSECTTNGIHCVIRKSCIEAKSEAGCIMDNQGNKCQYYEGECQKKTCETAFKIINNYRQCQDYDKTLDCVTSQNGGCKNRPSNCSEYVGEEDCYSIIDQGCIWINQKCELKQCYHAPSEYTHSDCKLFGNCMGKLEGGCITTPYLCEEIYQQIGCDKNSQGQQCIWLNNQCILLECNQLKLPYYSSSQACQLVSANCIINIQQFGCVDYTCDNVDEEKDCTIDSRGNHCLLSHGCVQKQCNTAPSTFQSIQECEDWLPECTINVFSQTNILVLKGCIKKFQLCQLYQKEQCFSTIQGYICRWNTTQNKCENEECSGANPTNYTTNDDCINFKIDSQKCIIGDSGSGCMKWPTNCIDLKTEQQCNLNLENGEECFWSGTVCKIKECSDASQYLYKNNIECQKWMNSCIYNPMQAKCEKRLEQKGCHLSNSNIFNNHQECFAWNPKCTVVGNFNSEGCEKKKDYCVEYHDEQVCKSTISGQSCQWDNVYQQCKEADSSFSCQISGISNLTHQECESFNYKCTIANITKSCVNLSQYCYYYKSKLECNIDSYQQPCIWDDSNKKCKNLECVDNKTATTESECLNWRRNQECILTKNVDGTVGKGCQNTASSCDGVTNHIICNVTITKNRKRCLYINKICKEVQCNTCEYITLSKSNEECQSYNTDCILKQSGQGCYCPLYCSNLSSSSCGSVKMSFNKVCKFDRTCKEKSTSSLNCTSRWLSTTLLTDQICYDCLYSYILQNNNNKCVFYNEGEIKLNYQCAQYDNYQWSSGKCKKINNINCLENTIAVTDLECLLISPICGLNYIQGQGCAFIKCNIGYNLTQSQCNFRYTIDGLGCKYSSSNCNQKLCIDYLDQSSCQIRYEYQYSKSLKCYCPPQDHSDCNKMNHLQTIKMSDIVCDLKKTSCNEYLYEAGCQVTIDGVKCIWQNNLCQLLNSAQVLNEVDCSIFNQNCFWGESGIGCIEIKNCSELQNLTLCTMNQSQTHCFWDTSINNNQCTEKMCSNFQGIPISENDCDNWLKNCKFDSSTQTCVEQCESADNSYRSHQQCESYYPSKRCTLKIVSIKCVDLPSSCSLAKESQCFQDSNGNECYYSKSKNRCVDLICSSLEMNTHFDCNQRLKNCTVNKDHNGCQMLDDCFNYVAQDQCYINNQFQECQWISNKNLCTLKQCLTAELNDYTVQYCQQYFGKQCTVNQNFDGCIQVSNNLEKCQTQVKYLVFGMKSKQNVSNKLVKKGRCKQKSCFDYQYSDDNECSLLFDDKRCASNGKSCVLRQQCEDALSKHQCTFDKNLKTCDWLDDMCVQKKSCNNIVLKELCNVDVDDQNCIWDDVLNQCFSELCIGFCGDGIIQINDEQCDDGNQLPYDGCYECQFQCSYGCLECDEGQGCKKCNEQFTIINETATCQENKVLIDDQEDINKDIVVDIIAHRCNDNEILIDFQCVSQCGNDILNSKYEQCDDGNQFGGDGCSSGCSEEDFYQCQNYENASSICSYILPPDLILVSLSSKTNQTQKVQLSFTQNVKLLSDLKFEEIAVISIIPQALAPINVKPILNLSTTYNNPLYEITVNFMEPVKNSVLQIEFAQSIIKNEFDLDLIRNQIQISLGTPFVLSETTKQKVTQIMLLNDIMIYSMAAISGLALLTGNAIMFFNLLDLLQQLSYIKFMQYSFPPHLIQFLNTYTKVSLKPIMDRFKIEELLISLNGGSLPFQSTGKSTDIKTNPLNQFYLFNVQGCYFSILCSLLTYFISKLLSSNKALSFQKCLFKKFQNKLTYLRCDQFFSKKVQKFCKKFKNEYFSFGIFKVYLTILHQFLFSVLLQYPDYSFDSPLMILNSVNAIIGLMLISYISLQLLSITSSNIKDKQKWKYFYQDSVPQFWAVNYKSFQIYKIMIYIFVIVKAINYPEVQSIILSMSSIFYLGYLLKFKPIQSKYEYIKLIFREILFALTTGSFLIYSFDIQQNYQLLLGWIHICFFSLMLVSNLSIDLVDSIKTTWMNQKRKIKLQRLKDEKKFYVNKLQKLIQL</sequence>
<accession>A0A8S1LZ45</accession>
<feature type="transmembrane region" description="Helical" evidence="4">
    <location>
        <begin position="2107"/>
        <end position="2123"/>
    </location>
</feature>
<evidence type="ECO:0000256" key="1">
    <source>
        <dbReference type="ARBA" id="ARBA00022729"/>
    </source>
</evidence>
<feature type="transmembrane region" description="Helical" evidence="4">
    <location>
        <begin position="2188"/>
        <end position="2210"/>
    </location>
</feature>
<gene>
    <name evidence="5" type="ORF">PSON_ATCC_30995.1.T0290374</name>
</gene>
<dbReference type="SMART" id="SM00639">
    <property type="entry name" value="PSA"/>
    <property type="match status" value="14"/>
</dbReference>
<evidence type="ECO:0000256" key="2">
    <source>
        <dbReference type="ARBA" id="ARBA00022737"/>
    </source>
</evidence>
<evidence type="ECO:0000256" key="4">
    <source>
        <dbReference type="SAM" id="Phobius"/>
    </source>
</evidence>
<protein>
    <submittedName>
        <fullName evidence="5">Uncharacterized protein</fullName>
    </submittedName>
</protein>
<dbReference type="Pfam" id="PF01508">
    <property type="entry name" value="Paramecium_SA"/>
    <property type="match status" value="10"/>
</dbReference>
<feature type="transmembrane region" description="Helical" evidence="4">
    <location>
        <begin position="1851"/>
        <end position="1876"/>
    </location>
</feature>
<keyword evidence="2" id="KW-0677">Repeat</keyword>
<dbReference type="EMBL" id="CAJJDN010000029">
    <property type="protein sequence ID" value="CAD8072797.1"/>
    <property type="molecule type" value="Genomic_DNA"/>
</dbReference>
<feature type="transmembrane region" description="Helical" evidence="4">
    <location>
        <begin position="2017"/>
        <end position="2039"/>
    </location>
</feature>
<feature type="transmembrane region" description="Helical" evidence="4">
    <location>
        <begin position="2129"/>
        <end position="2145"/>
    </location>
</feature>
<keyword evidence="1" id="KW-0732">Signal</keyword>
<dbReference type="Proteomes" id="UP000692954">
    <property type="component" value="Unassembled WGS sequence"/>
</dbReference>
<dbReference type="PANTHER" id="PTHR38934">
    <property type="entry name" value="HYPHALLY REGULATED CELL WALL PROTEIN 1"/>
    <property type="match status" value="1"/>
</dbReference>
<organism evidence="5 6">
    <name type="scientific">Paramecium sonneborni</name>
    <dbReference type="NCBI Taxonomy" id="65129"/>
    <lineage>
        <taxon>Eukaryota</taxon>
        <taxon>Sar</taxon>
        <taxon>Alveolata</taxon>
        <taxon>Ciliophora</taxon>
        <taxon>Intramacronucleata</taxon>
        <taxon>Oligohymenophorea</taxon>
        <taxon>Peniculida</taxon>
        <taxon>Parameciidae</taxon>
        <taxon>Paramecium</taxon>
    </lineage>
</organism>
<dbReference type="InterPro" id="IPR002895">
    <property type="entry name" value="Paramecium_SA"/>
</dbReference>
<name>A0A8S1LZ45_9CILI</name>
<dbReference type="PANTHER" id="PTHR38934:SF6">
    <property type="entry name" value="CHROMOSOME UNDETERMINED SCAFFOLD_176, WHOLE GENOME SHOTGUN SEQUENCE"/>
    <property type="match status" value="1"/>
</dbReference>